<dbReference type="AlphaFoldDB" id="A0A9D4NGJ8"/>
<dbReference type="Proteomes" id="UP000828390">
    <property type="component" value="Unassembled WGS sequence"/>
</dbReference>
<reference evidence="2" key="2">
    <citation type="submission" date="2020-11" db="EMBL/GenBank/DDBJ databases">
        <authorList>
            <person name="McCartney M.A."/>
            <person name="Auch B."/>
            <person name="Kono T."/>
            <person name="Mallez S."/>
            <person name="Becker A."/>
            <person name="Gohl D.M."/>
            <person name="Silverstein K.A.T."/>
            <person name="Koren S."/>
            <person name="Bechman K.B."/>
            <person name="Herman A."/>
            <person name="Abrahante J.E."/>
            <person name="Garbe J."/>
        </authorList>
    </citation>
    <scope>NUCLEOTIDE SEQUENCE</scope>
    <source>
        <strain evidence="2">Duluth1</strain>
        <tissue evidence="2">Whole animal</tissue>
    </source>
</reference>
<comment type="caution">
    <text evidence="2">The sequence shown here is derived from an EMBL/GenBank/DDBJ whole genome shotgun (WGS) entry which is preliminary data.</text>
</comment>
<protein>
    <submittedName>
        <fullName evidence="2">Uncharacterized protein</fullName>
    </submittedName>
</protein>
<evidence type="ECO:0000313" key="2">
    <source>
        <dbReference type="EMBL" id="KAH3895025.1"/>
    </source>
</evidence>
<feature type="region of interest" description="Disordered" evidence="1">
    <location>
        <begin position="76"/>
        <end position="106"/>
    </location>
</feature>
<sequence length="106" mass="11825">MMEVRTSVNFHYAAQLATITTTTGKEVSKADAYPHAACLTQGRPRDVEIDRIVIRAVQYQFEVKWCRNEEVNVKGRHGQAGMGRQAGMKAGRQAGRQAEQKNPPII</sequence>
<name>A0A9D4NGJ8_DREPO</name>
<reference evidence="2" key="1">
    <citation type="journal article" date="2019" name="bioRxiv">
        <title>The Genome of the Zebra Mussel, Dreissena polymorpha: A Resource for Invasive Species Research.</title>
        <authorList>
            <person name="McCartney M.A."/>
            <person name="Auch B."/>
            <person name="Kono T."/>
            <person name="Mallez S."/>
            <person name="Zhang Y."/>
            <person name="Obille A."/>
            <person name="Becker A."/>
            <person name="Abrahante J.E."/>
            <person name="Garbe J."/>
            <person name="Badalamenti J.P."/>
            <person name="Herman A."/>
            <person name="Mangelson H."/>
            <person name="Liachko I."/>
            <person name="Sullivan S."/>
            <person name="Sone E.D."/>
            <person name="Koren S."/>
            <person name="Silverstein K.A.T."/>
            <person name="Beckman K.B."/>
            <person name="Gohl D.M."/>
        </authorList>
    </citation>
    <scope>NUCLEOTIDE SEQUENCE</scope>
    <source>
        <strain evidence="2">Duluth1</strain>
        <tissue evidence="2">Whole animal</tissue>
    </source>
</reference>
<evidence type="ECO:0000256" key="1">
    <source>
        <dbReference type="SAM" id="MobiDB-lite"/>
    </source>
</evidence>
<keyword evidence="3" id="KW-1185">Reference proteome</keyword>
<gene>
    <name evidence="2" type="ORF">DPMN_019185</name>
</gene>
<proteinExistence type="predicted"/>
<organism evidence="2 3">
    <name type="scientific">Dreissena polymorpha</name>
    <name type="common">Zebra mussel</name>
    <name type="synonym">Mytilus polymorpha</name>
    <dbReference type="NCBI Taxonomy" id="45954"/>
    <lineage>
        <taxon>Eukaryota</taxon>
        <taxon>Metazoa</taxon>
        <taxon>Spiralia</taxon>
        <taxon>Lophotrochozoa</taxon>
        <taxon>Mollusca</taxon>
        <taxon>Bivalvia</taxon>
        <taxon>Autobranchia</taxon>
        <taxon>Heteroconchia</taxon>
        <taxon>Euheterodonta</taxon>
        <taxon>Imparidentia</taxon>
        <taxon>Neoheterodontei</taxon>
        <taxon>Myida</taxon>
        <taxon>Dreissenoidea</taxon>
        <taxon>Dreissenidae</taxon>
        <taxon>Dreissena</taxon>
    </lineage>
</organism>
<evidence type="ECO:0000313" key="3">
    <source>
        <dbReference type="Proteomes" id="UP000828390"/>
    </source>
</evidence>
<accession>A0A9D4NGJ8</accession>
<dbReference type="EMBL" id="JAIWYP010000001">
    <property type="protein sequence ID" value="KAH3895025.1"/>
    <property type="molecule type" value="Genomic_DNA"/>
</dbReference>